<dbReference type="Gene3D" id="2.40.10.10">
    <property type="entry name" value="Trypsin-like serine proteases"/>
    <property type="match status" value="2"/>
</dbReference>
<keyword evidence="1 7" id="KW-0645">Protease</keyword>
<feature type="signal peptide" evidence="7">
    <location>
        <begin position="1"/>
        <end position="17"/>
    </location>
</feature>
<dbReference type="Pfam" id="PF00089">
    <property type="entry name" value="Trypsin"/>
    <property type="match status" value="1"/>
</dbReference>
<protein>
    <recommendedName>
        <fullName evidence="7">CLIP domain-containing serine protease</fullName>
        <ecNumber evidence="7">3.4.21.-</ecNumber>
    </recommendedName>
</protein>
<dbReference type="PROSITE" id="PS50240">
    <property type="entry name" value="TRYPSIN_DOM"/>
    <property type="match status" value="1"/>
</dbReference>
<keyword evidence="2 7" id="KW-0732">Signal</keyword>
<reference evidence="9" key="1">
    <citation type="submission" date="2022-03" db="EMBL/GenBank/DDBJ databases">
        <authorList>
            <person name="Martin H S."/>
        </authorList>
    </citation>
    <scope>NUCLEOTIDE SEQUENCE</scope>
</reference>
<dbReference type="InterPro" id="IPR018114">
    <property type="entry name" value="TRYPSIN_HIS"/>
</dbReference>
<dbReference type="InterPro" id="IPR001314">
    <property type="entry name" value="Peptidase_S1A"/>
</dbReference>
<evidence type="ECO:0000313" key="9">
    <source>
        <dbReference type="EMBL" id="CAH2045744.1"/>
    </source>
</evidence>
<comment type="subcellular location">
    <subcellularLocation>
        <location evidence="7">Secreted</location>
    </subcellularLocation>
</comment>
<dbReference type="SMART" id="SM00020">
    <property type="entry name" value="Tryp_SPc"/>
    <property type="match status" value="1"/>
</dbReference>
<evidence type="ECO:0000313" key="10">
    <source>
        <dbReference type="Proteomes" id="UP000837857"/>
    </source>
</evidence>
<dbReference type="SUPFAM" id="SSF50494">
    <property type="entry name" value="Trypsin-like serine proteases"/>
    <property type="match status" value="1"/>
</dbReference>
<dbReference type="InterPro" id="IPR038565">
    <property type="entry name" value="CLIP_sf"/>
</dbReference>
<evidence type="ECO:0000256" key="5">
    <source>
        <dbReference type="ARBA" id="ARBA00023157"/>
    </source>
</evidence>
<dbReference type="EMBL" id="OW152828">
    <property type="protein sequence ID" value="CAH2045744.1"/>
    <property type="molecule type" value="Genomic_DNA"/>
</dbReference>
<keyword evidence="10" id="KW-1185">Reference proteome</keyword>
<accession>A0ABN8I0Z8</accession>
<proteinExistence type="inferred from homology"/>
<dbReference type="InterPro" id="IPR043504">
    <property type="entry name" value="Peptidase_S1_PA_chymotrypsin"/>
</dbReference>
<gene>
    <name evidence="9" type="ORF">IPOD504_LOCUS5211</name>
</gene>
<evidence type="ECO:0000256" key="4">
    <source>
        <dbReference type="ARBA" id="ARBA00022825"/>
    </source>
</evidence>
<feature type="domain" description="Peptidase S1" evidence="8">
    <location>
        <begin position="104"/>
        <end position="352"/>
    </location>
</feature>
<dbReference type="PRINTS" id="PR00722">
    <property type="entry name" value="CHYMOTRYPSIN"/>
</dbReference>
<sequence>MLIKSVLLCLIFIVADSSLKKCDSCISIWECDPAINLVKTDKSEKTRSKIKNSVCKINTGKDWHVCCSDFLTERIEVDDIDEIEEHYNRHLLPNTCGEIRGTKIFGGVRAGNGEFPWMVLIYFKRNGKSAAECGASLINDRYVLTAAHCVRRQEILGVRVGEYDLTKNPECESINKNHCTTHKDLPISDTIIHPNFKQYPKMINDIALLRLRTPANFSCINIKPICLPLPQNLRERTLVEEVATVAGWGLTERQTPSNVLLKTGLAIRNNSYCDMFYPGFSEENKICAGHPGNDTCRGDSGGPLKLEDNYYDTYRFVQYGIVSYGGLSCGSDLPGVYTDVRQYLKWILDTIRP</sequence>
<dbReference type="PANTHER" id="PTHR24256">
    <property type="entry name" value="TRYPTASE-RELATED"/>
    <property type="match status" value="1"/>
</dbReference>
<dbReference type="PROSITE" id="PS00134">
    <property type="entry name" value="TRYPSIN_HIS"/>
    <property type="match status" value="1"/>
</dbReference>
<name>A0ABN8I0Z8_9NEOP</name>
<dbReference type="InterPro" id="IPR001254">
    <property type="entry name" value="Trypsin_dom"/>
</dbReference>
<dbReference type="EC" id="3.4.21.-" evidence="7"/>
<evidence type="ECO:0000256" key="6">
    <source>
        <dbReference type="ARBA" id="ARBA00024195"/>
    </source>
</evidence>
<evidence type="ECO:0000256" key="2">
    <source>
        <dbReference type="ARBA" id="ARBA00022729"/>
    </source>
</evidence>
<evidence type="ECO:0000256" key="1">
    <source>
        <dbReference type="ARBA" id="ARBA00022670"/>
    </source>
</evidence>
<keyword evidence="4 7" id="KW-0720">Serine protease</keyword>
<dbReference type="InterPro" id="IPR051487">
    <property type="entry name" value="Ser/Thr_Proteases_Immune/Dev"/>
</dbReference>
<organism evidence="9 10">
    <name type="scientific">Iphiclides podalirius</name>
    <name type="common">scarce swallowtail</name>
    <dbReference type="NCBI Taxonomy" id="110791"/>
    <lineage>
        <taxon>Eukaryota</taxon>
        <taxon>Metazoa</taxon>
        <taxon>Ecdysozoa</taxon>
        <taxon>Arthropoda</taxon>
        <taxon>Hexapoda</taxon>
        <taxon>Insecta</taxon>
        <taxon>Pterygota</taxon>
        <taxon>Neoptera</taxon>
        <taxon>Endopterygota</taxon>
        <taxon>Lepidoptera</taxon>
        <taxon>Glossata</taxon>
        <taxon>Ditrysia</taxon>
        <taxon>Papilionoidea</taxon>
        <taxon>Papilionidae</taxon>
        <taxon>Papilioninae</taxon>
        <taxon>Iphiclides</taxon>
    </lineage>
</organism>
<evidence type="ECO:0000256" key="7">
    <source>
        <dbReference type="RuleBase" id="RU366078"/>
    </source>
</evidence>
<evidence type="ECO:0000259" key="8">
    <source>
        <dbReference type="PROSITE" id="PS50240"/>
    </source>
</evidence>
<keyword evidence="7" id="KW-0964">Secreted</keyword>
<dbReference type="InterPro" id="IPR009003">
    <property type="entry name" value="Peptidase_S1_PA"/>
</dbReference>
<comment type="similarity">
    <text evidence="6 7">Belongs to the peptidase S1 family. CLIP subfamily.</text>
</comment>
<comment type="domain">
    <text evidence="7">The clip domain consists of 35-55 residues which are 'knitted' together usually by 3 conserved disulfide bonds forming a clip-like compact structure.</text>
</comment>
<dbReference type="Proteomes" id="UP000837857">
    <property type="component" value="Chromosome 16"/>
</dbReference>
<feature type="chain" id="PRO_5044972044" description="CLIP domain-containing serine protease" evidence="7">
    <location>
        <begin position="18"/>
        <end position="353"/>
    </location>
</feature>
<dbReference type="InterPro" id="IPR022700">
    <property type="entry name" value="CLIP"/>
</dbReference>
<dbReference type="CDD" id="cd00190">
    <property type="entry name" value="Tryp_SPc"/>
    <property type="match status" value="1"/>
</dbReference>
<dbReference type="Pfam" id="PF12032">
    <property type="entry name" value="CLIP"/>
    <property type="match status" value="1"/>
</dbReference>
<feature type="non-terminal residue" evidence="9">
    <location>
        <position position="353"/>
    </location>
</feature>
<keyword evidence="5" id="KW-1015">Disulfide bond</keyword>
<dbReference type="Gene3D" id="3.30.1640.30">
    <property type="match status" value="1"/>
</dbReference>
<evidence type="ECO:0000256" key="3">
    <source>
        <dbReference type="ARBA" id="ARBA00022801"/>
    </source>
</evidence>
<keyword evidence="3 7" id="KW-0378">Hydrolase</keyword>